<keyword evidence="1" id="KW-0472">Membrane</keyword>
<keyword evidence="3" id="KW-1185">Reference proteome</keyword>
<dbReference type="Proteomes" id="UP000786811">
    <property type="component" value="Unassembled WGS sequence"/>
</dbReference>
<dbReference type="EMBL" id="CAJNRD030001123">
    <property type="protein sequence ID" value="CAG5103095.1"/>
    <property type="molecule type" value="Genomic_DNA"/>
</dbReference>
<sequence>MSATLIPLMSRVYIEKIQMKIMVPRPYKFNELIKNSNTTFTSTNQQNGDVCWLGVGDKPRSSGSDVSTEVPPIVSNGFFHSAFILITGVISLLHSGELFILMLSRRNFEKTRPLNSSSSLKNNGISSLWNWRWLDSLALTFRCFITSFTISTAAIATSDFITQSIIFGSEHCIVKITFKIICSS</sequence>
<keyword evidence="1" id="KW-1133">Transmembrane helix</keyword>
<protein>
    <submittedName>
        <fullName evidence="2">Uncharacterized protein</fullName>
    </submittedName>
</protein>
<evidence type="ECO:0000313" key="2">
    <source>
        <dbReference type="EMBL" id="CAG5103095.1"/>
    </source>
</evidence>
<evidence type="ECO:0000256" key="1">
    <source>
        <dbReference type="SAM" id="Phobius"/>
    </source>
</evidence>
<dbReference type="AlphaFoldDB" id="A0A8J2HME6"/>
<accession>A0A8J2HME6</accession>
<comment type="caution">
    <text evidence="2">The sequence shown here is derived from an EMBL/GenBank/DDBJ whole genome shotgun (WGS) entry which is preliminary data.</text>
</comment>
<reference evidence="2" key="1">
    <citation type="submission" date="2021-04" db="EMBL/GenBank/DDBJ databases">
        <authorList>
            <person name="Chebbi M.A.C M."/>
        </authorList>
    </citation>
    <scope>NUCLEOTIDE SEQUENCE</scope>
</reference>
<name>A0A8J2HME6_COTCN</name>
<feature type="transmembrane region" description="Helical" evidence="1">
    <location>
        <begin position="78"/>
        <end position="103"/>
    </location>
</feature>
<evidence type="ECO:0000313" key="3">
    <source>
        <dbReference type="Proteomes" id="UP000786811"/>
    </source>
</evidence>
<keyword evidence="1" id="KW-0812">Transmembrane</keyword>
<organism evidence="2 3">
    <name type="scientific">Cotesia congregata</name>
    <name type="common">Parasitoid wasp</name>
    <name type="synonym">Apanteles congregatus</name>
    <dbReference type="NCBI Taxonomy" id="51543"/>
    <lineage>
        <taxon>Eukaryota</taxon>
        <taxon>Metazoa</taxon>
        <taxon>Ecdysozoa</taxon>
        <taxon>Arthropoda</taxon>
        <taxon>Hexapoda</taxon>
        <taxon>Insecta</taxon>
        <taxon>Pterygota</taxon>
        <taxon>Neoptera</taxon>
        <taxon>Endopterygota</taxon>
        <taxon>Hymenoptera</taxon>
        <taxon>Apocrita</taxon>
        <taxon>Ichneumonoidea</taxon>
        <taxon>Braconidae</taxon>
        <taxon>Microgastrinae</taxon>
        <taxon>Cotesia</taxon>
    </lineage>
</organism>
<gene>
    <name evidence="2" type="ORF">HICCMSTLAB_LOCUS11338</name>
</gene>
<proteinExistence type="predicted"/>